<organism evidence="1 2">
    <name type="scientific">Morganella morganii</name>
    <name type="common">Proteus morganii</name>
    <dbReference type="NCBI Taxonomy" id="582"/>
    <lineage>
        <taxon>Bacteria</taxon>
        <taxon>Pseudomonadati</taxon>
        <taxon>Pseudomonadota</taxon>
        <taxon>Gammaproteobacteria</taxon>
        <taxon>Enterobacterales</taxon>
        <taxon>Morganellaceae</taxon>
        <taxon>Morganella</taxon>
    </lineage>
</organism>
<dbReference type="CDD" id="cd07067">
    <property type="entry name" value="HP_PGM_like"/>
    <property type="match status" value="1"/>
</dbReference>
<accession>A0A433ZTM3</accession>
<dbReference type="Gene3D" id="3.40.50.1240">
    <property type="entry name" value="Phosphoglycerate mutase-like"/>
    <property type="match status" value="1"/>
</dbReference>
<dbReference type="InterPro" id="IPR013078">
    <property type="entry name" value="His_Pase_superF_clade-1"/>
</dbReference>
<proteinExistence type="predicted"/>
<name>A0A433ZTM3_MORMO</name>
<dbReference type="Proteomes" id="UP000286908">
    <property type="component" value="Unassembled WGS sequence"/>
</dbReference>
<comment type="caution">
    <text evidence="1">The sequence shown here is derived from an EMBL/GenBank/DDBJ whole genome shotgun (WGS) entry which is preliminary data.</text>
</comment>
<reference evidence="1 2" key="1">
    <citation type="submission" date="2017-08" db="EMBL/GenBank/DDBJ databases">
        <title>Draft genome sequence of pheromone producing symbiont Morganella morganii, of the female New Zealand grass grub Costelytra giveni.</title>
        <authorList>
            <person name="Laugraud A."/>
            <person name="Young S.D."/>
            <person name="Hurst M.H."/>
        </authorList>
    </citation>
    <scope>NUCLEOTIDE SEQUENCE [LARGE SCALE GENOMIC DNA]</scope>
    <source>
        <strain evidence="1 2">MMsCG</strain>
    </source>
</reference>
<dbReference type="AlphaFoldDB" id="A0A433ZTM3"/>
<sequence length="156" mass="16897">MQVFIMRHGDAALQAASDSARPLTGKGVIDSRCMAKWLAAQHIQTDTVLVSPYLRAEQTLTEIRDELNLPAQEEVMPGLTPSGNAESVADYIRYLAEEGHKGVLVVSHLPLVGYLVAALCPQETAPMFATSSVACIELDNDGRGTLLWHRSPGQID</sequence>
<dbReference type="GO" id="GO:0101006">
    <property type="term" value="F:protein histidine phosphatase activity"/>
    <property type="evidence" value="ECO:0007669"/>
    <property type="project" value="InterPro"/>
</dbReference>
<dbReference type="OrthoDB" id="92610at2"/>
<evidence type="ECO:0000313" key="2">
    <source>
        <dbReference type="Proteomes" id="UP000286908"/>
    </source>
</evidence>
<dbReference type="SUPFAM" id="SSF53254">
    <property type="entry name" value="Phosphoglycerate mutase-like"/>
    <property type="match status" value="1"/>
</dbReference>
<dbReference type="GO" id="GO:0005737">
    <property type="term" value="C:cytoplasm"/>
    <property type="evidence" value="ECO:0007669"/>
    <property type="project" value="InterPro"/>
</dbReference>
<dbReference type="NCBIfam" id="TIGR00249">
    <property type="entry name" value="sixA"/>
    <property type="match status" value="1"/>
</dbReference>
<gene>
    <name evidence="1" type="primary">sixA</name>
    <name evidence="1" type="ORF">CKG00_02610</name>
</gene>
<evidence type="ECO:0000313" key="1">
    <source>
        <dbReference type="EMBL" id="RUT65412.1"/>
    </source>
</evidence>
<dbReference type="InterPro" id="IPR004449">
    <property type="entry name" value="SixA"/>
</dbReference>
<dbReference type="EMBL" id="NRQY01000001">
    <property type="protein sequence ID" value="RUT65412.1"/>
    <property type="molecule type" value="Genomic_DNA"/>
</dbReference>
<dbReference type="InterPro" id="IPR029033">
    <property type="entry name" value="His_PPase_superfam"/>
</dbReference>
<protein>
    <submittedName>
        <fullName evidence="1">Phosphohistidine phosphatase SixA</fullName>
    </submittedName>
</protein>
<dbReference type="Pfam" id="PF00300">
    <property type="entry name" value="His_Phos_1"/>
    <property type="match status" value="1"/>
</dbReference>
<dbReference type="SMART" id="SM00855">
    <property type="entry name" value="PGAM"/>
    <property type="match status" value="1"/>
</dbReference>